<protein>
    <recommendedName>
        <fullName evidence="8">Bud site selection protein 5</fullName>
    </recommendedName>
</protein>
<keyword evidence="1 2" id="KW-0344">Guanine-nucleotide releasing factor</keyword>
<dbReference type="PANTHER" id="PTHR23113:SF354">
    <property type="entry name" value="BUD SITE SELECTION PROTEIN 5"/>
    <property type="match status" value="1"/>
</dbReference>
<dbReference type="GO" id="GO:0005085">
    <property type="term" value="F:guanyl-nucleotide exchange factor activity"/>
    <property type="evidence" value="ECO:0007669"/>
    <property type="project" value="UniProtKB-KW"/>
</dbReference>
<feature type="region of interest" description="Disordered" evidence="3">
    <location>
        <begin position="176"/>
        <end position="258"/>
    </location>
</feature>
<dbReference type="Pfam" id="PF00617">
    <property type="entry name" value="RasGEF"/>
    <property type="match status" value="1"/>
</dbReference>
<evidence type="ECO:0008006" key="8">
    <source>
        <dbReference type="Google" id="ProtNLM"/>
    </source>
</evidence>
<dbReference type="SUPFAM" id="SSF48366">
    <property type="entry name" value="Ras GEF"/>
    <property type="match status" value="1"/>
</dbReference>
<dbReference type="EMBL" id="HG793131">
    <property type="protein sequence ID" value="CDK30035.1"/>
    <property type="molecule type" value="Genomic_DNA"/>
</dbReference>
<evidence type="ECO:0000259" key="4">
    <source>
        <dbReference type="PROSITE" id="PS50009"/>
    </source>
</evidence>
<dbReference type="GO" id="GO:0005886">
    <property type="term" value="C:plasma membrane"/>
    <property type="evidence" value="ECO:0007669"/>
    <property type="project" value="TreeGrafter"/>
</dbReference>
<feature type="region of interest" description="Disordered" evidence="3">
    <location>
        <begin position="330"/>
        <end position="350"/>
    </location>
</feature>
<dbReference type="InterPro" id="IPR023578">
    <property type="entry name" value="Ras_GEF_dom_sf"/>
</dbReference>
<evidence type="ECO:0000259" key="5">
    <source>
        <dbReference type="PROSITE" id="PS50212"/>
    </source>
</evidence>
<evidence type="ECO:0000256" key="1">
    <source>
        <dbReference type="ARBA" id="ARBA00022658"/>
    </source>
</evidence>
<dbReference type="PROSITE" id="PS50212">
    <property type="entry name" value="RASGEF_NTER"/>
    <property type="match status" value="1"/>
</dbReference>
<feature type="region of interest" description="Disordered" evidence="3">
    <location>
        <begin position="1"/>
        <end position="20"/>
    </location>
</feature>
<dbReference type="InterPro" id="IPR001895">
    <property type="entry name" value="RASGEF_cat_dom"/>
</dbReference>
<organism evidence="6 7">
    <name type="scientific">Kuraishia capsulata CBS 1993</name>
    <dbReference type="NCBI Taxonomy" id="1382522"/>
    <lineage>
        <taxon>Eukaryota</taxon>
        <taxon>Fungi</taxon>
        <taxon>Dikarya</taxon>
        <taxon>Ascomycota</taxon>
        <taxon>Saccharomycotina</taxon>
        <taxon>Pichiomycetes</taxon>
        <taxon>Pichiales</taxon>
        <taxon>Pichiaceae</taxon>
        <taxon>Kuraishia</taxon>
    </lineage>
</organism>
<dbReference type="Gene3D" id="1.10.840.10">
    <property type="entry name" value="Ras guanine-nucleotide exchange factors catalytic domain"/>
    <property type="match status" value="1"/>
</dbReference>
<feature type="compositionally biased region" description="Basic and acidic residues" evidence="3">
    <location>
        <begin position="11"/>
        <end position="20"/>
    </location>
</feature>
<dbReference type="CDD" id="cd06224">
    <property type="entry name" value="REM"/>
    <property type="match status" value="1"/>
</dbReference>
<dbReference type="InterPro" id="IPR008937">
    <property type="entry name" value="Ras-like_GEF"/>
</dbReference>
<dbReference type="InterPro" id="IPR036964">
    <property type="entry name" value="RASGEF_cat_dom_sf"/>
</dbReference>
<name>W6MY53_9ASCO</name>
<dbReference type="InterPro" id="IPR036028">
    <property type="entry name" value="SH3-like_dom_sf"/>
</dbReference>
<dbReference type="GeneID" id="34523402"/>
<keyword evidence="7" id="KW-1185">Reference proteome</keyword>
<dbReference type="SUPFAM" id="SSF50044">
    <property type="entry name" value="SH3-domain"/>
    <property type="match status" value="1"/>
</dbReference>
<proteinExistence type="predicted"/>
<dbReference type="STRING" id="1382522.W6MY53"/>
<dbReference type="PANTHER" id="PTHR23113">
    <property type="entry name" value="GUANINE NUCLEOTIDE EXCHANGE FACTOR"/>
    <property type="match status" value="1"/>
</dbReference>
<feature type="domain" description="Ras-GEF" evidence="4">
    <location>
        <begin position="1181"/>
        <end position="1426"/>
    </location>
</feature>
<feature type="compositionally biased region" description="Acidic residues" evidence="3">
    <location>
        <begin position="223"/>
        <end position="239"/>
    </location>
</feature>
<gene>
    <name evidence="6" type="ORF">KUCA_T00006030001</name>
</gene>
<sequence length="1470" mass="166303">MAMDAFTFESKGTKVSDAKQRLLVSEQNIPESSPAISMDEFGFQSIKPLNVSERKSSNPLNTIYDDDKENHPGLLGDDNGDDEDDEEPIGAIKANNSPFPDDHQNNGFSESHKPSLPISESFQSSYTSENASFVTAMDPYGSADNLTEKAVIVETEEAVSTTADDSFGAADETMLTSSRDSSFHTVETDDFEEFNGLQRENSWEKDDEATPIVPQNEWTDATSGDEGDDEDDHNDEDEVTMPQVQESKNISSDRFNEVRLPMNAKPMRLNRAGKPSHISSVYASSVYSERNTITPKYITSFDHSGSPGESQLSEKIRMPDIIESASPIVPEGQGVYAPLPEEKEDDDDDDSDLSTLFVIATHAFDVQSLESEDDSSICLSFSKNDIAFTHALDESGWGEVTLLNTLKRGWVPMNHFRSAVFAESEDSSRLSMMVPLGPNAKLASSKRPLKPLFHTAAKFLLNPQNKPVKFNGTAEIKGRTFQPTYINGISDGVRILLQDTDCLSRTNAVVKSRPIIRKIRKNLLNDWYNLVVKAQQYRNTMDHTKIEILQLMIFQVLRKAIAFLEIWGLESDMVKSEPALASKPAASVSNLVYLKDAPFAMARLNEVQYHLSTYLALIMGRLDLVEHNKVGCKLLQTIVSHLVLLQSDFESIYTEARNRLPEGSTNMKVVVQLSDSLKMFGKMVQNLSIATDVLVKRTLAGRQANPTMEKTIPQNGNYFYTKEGAGVINVSSRMVSTVVHNSHMLKKLLDICKDFKLPESRKYPDFIRMKIEPEAFIRKCSMGLLEDPNVSNQMKAHQKETDKKRNRQSKRFSMFRSGMSTSMAITAEGLDHLSEYLPPLEKSSPFIAGSGEFEQFMSNDSNAPTADSNYSAIKDELLYDSNGALLGASFKGLVHLLTDEGNPPDYFFTSAFFLTFRIFSNGSDLLEELVGRFDVSNKNVDQQRKLGLEDATGKFSSFESRIRNRRKLVCNTFQLWLESYWKPKTDYILLATLINFFNEGIRDFLPIETIKLIEACAKLIGQPPVESAQDRLNYYNNIDSGAQLVSRKISPQLQEKAVNGSSKRRSSFSMHRSSFTSDFDNYDLENVSSDDDSSSSLSLGLPSGIGNSSKTGKSLLNKRQMDSIEIVNQSYRNMLGDHWKSSTQRDRYVALQTDELVKLWWKISRESWKILNQDLVLLNFNSLEIAKQLTLIESNMFCSIKVEELLNQNFTASKLHLNLSPNIHRSILFTNALSDYVLETVLHPNLTMRQRIHALKCWLKVSLSCLYLRNFNSLAAIMTSLQSFMISRITKIWTDLTPKYMELFEFLTSIIHPDRNYSVYRAKLKEFLSANVTLDVPIVPYLSLFLQDLTFIVDGNSNYRNATTFLSQKLINIDKYFKITRIISDLETLQISYSDIYGDVARKQSLSRRLSFFSNNRRNSTRFEEDNFEIAPVYGLQELVLLEVWKVKQINAKEDDRPWKLSCNIQPREE</sequence>
<feature type="compositionally biased region" description="Acidic residues" evidence="3">
    <location>
        <begin position="78"/>
        <end position="88"/>
    </location>
</feature>
<dbReference type="OrthoDB" id="546434at2759"/>
<accession>W6MY53</accession>
<reference evidence="6" key="2">
    <citation type="submission" date="2014-02" db="EMBL/GenBank/DDBJ databases">
        <title>Complete DNA sequence of /Kuraishia capsulata/ illustrates novel genomic features among budding yeasts (/Saccharomycotina/).</title>
        <authorList>
            <person name="Morales L."/>
            <person name="Noel B."/>
            <person name="Porcel B."/>
            <person name="Marcet-Houben M."/>
            <person name="Hullo M-F."/>
            <person name="Sacerdot C."/>
            <person name="Tekaia F."/>
            <person name="Leh-Louis V."/>
            <person name="Despons L."/>
            <person name="Khanna V."/>
            <person name="Aury J-M."/>
            <person name="Barbe V."/>
            <person name="Couloux A."/>
            <person name="Labadie K."/>
            <person name="Pelletier E."/>
            <person name="Souciet J-L."/>
            <person name="Boekhout T."/>
            <person name="Gabaldon T."/>
            <person name="Wincker P."/>
            <person name="Dujon B."/>
        </authorList>
    </citation>
    <scope>NUCLEOTIDE SEQUENCE</scope>
    <source>
        <strain evidence="6">CBS 1993</strain>
    </source>
</reference>
<feature type="domain" description="N-terminal Ras-GEF" evidence="5">
    <location>
        <begin position="881"/>
        <end position="1020"/>
    </location>
</feature>
<evidence type="ECO:0000313" key="6">
    <source>
        <dbReference type="EMBL" id="CDK30035.1"/>
    </source>
</evidence>
<reference evidence="6" key="1">
    <citation type="submission" date="2013-12" db="EMBL/GenBank/DDBJ databases">
        <authorList>
            <person name="Genoscope - CEA"/>
        </authorList>
    </citation>
    <scope>NUCLEOTIDE SEQUENCE</scope>
    <source>
        <strain evidence="6">CBS 1993</strain>
    </source>
</reference>
<dbReference type="PROSITE" id="PS50009">
    <property type="entry name" value="RASGEF_CAT"/>
    <property type="match status" value="1"/>
</dbReference>
<dbReference type="HOGENOM" id="CLU_003150_0_0_1"/>
<dbReference type="InterPro" id="IPR000651">
    <property type="entry name" value="Ras-like_Gua-exchang_fac_N"/>
</dbReference>
<dbReference type="RefSeq" id="XP_022462014.1">
    <property type="nucleotide sequence ID" value="XM_022605118.1"/>
</dbReference>
<dbReference type="Proteomes" id="UP000019384">
    <property type="component" value="Unassembled WGS sequence"/>
</dbReference>
<feature type="region of interest" description="Disordered" evidence="3">
    <location>
        <begin position="48"/>
        <end position="123"/>
    </location>
</feature>
<dbReference type="SMART" id="SM00229">
    <property type="entry name" value="RasGEFN"/>
    <property type="match status" value="1"/>
</dbReference>
<feature type="compositionally biased region" description="Polar residues" evidence="3">
    <location>
        <begin position="242"/>
        <end position="253"/>
    </location>
</feature>
<evidence type="ECO:0000256" key="3">
    <source>
        <dbReference type="SAM" id="MobiDB-lite"/>
    </source>
</evidence>
<feature type="compositionally biased region" description="Polar residues" evidence="3">
    <location>
        <begin position="176"/>
        <end position="185"/>
    </location>
</feature>
<dbReference type="SMART" id="SM00147">
    <property type="entry name" value="RasGEF"/>
    <property type="match status" value="1"/>
</dbReference>
<evidence type="ECO:0000256" key="2">
    <source>
        <dbReference type="PROSITE-ProRule" id="PRU00168"/>
    </source>
</evidence>
<dbReference type="Gene3D" id="1.20.870.10">
    <property type="entry name" value="Son of sevenless (SoS) protein Chain: S domain 1"/>
    <property type="match status" value="1"/>
</dbReference>
<dbReference type="Pfam" id="PF00618">
    <property type="entry name" value="RasGEF_N"/>
    <property type="match status" value="1"/>
</dbReference>
<dbReference type="GO" id="GO:0007265">
    <property type="term" value="P:Ras protein signal transduction"/>
    <property type="evidence" value="ECO:0007669"/>
    <property type="project" value="TreeGrafter"/>
</dbReference>
<evidence type="ECO:0000313" key="7">
    <source>
        <dbReference type="Proteomes" id="UP000019384"/>
    </source>
</evidence>